<name>A0ABS2PFL6_9BACL</name>
<accession>A0ABS2PFL6</accession>
<dbReference type="InterPro" id="IPR036909">
    <property type="entry name" value="Cyt_c-like_dom_sf"/>
</dbReference>
<proteinExistence type="predicted"/>
<reference evidence="8 9" key="1">
    <citation type="submission" date="2021-01" db="EMBL/GenBank/DDBJ databases">
        <title>Genomic Encyclopedia of Type Strains, Phase IV (KMG-IV): sequencing the most valuable type-strain genomes for metagenomic binning, comparative biology and taxonomic classification.</title>
        <authorList>
            <person name="Goeker M."/>
        </authorList>
    </citation>
    <scope>NUCLEOTIDE SEQUENCE [LARGE SCALE GENOMIC DNA]</scope>
    <source>
        <strain evidence="8 9">DSM 25540</strain>
    </source>
</reference>
<keyword evidence="3 6" id="KW-0479">Metal-binding</keyword>
<feature type="domain" description="Cytochrome c" evidence="7">
    <location>
        <begin position="31"/>
        <end position="100"/>
    </location>
</feature>
<dbReference type="InterPro" id="IPR051811">
    <property type="entry name" value="Cytochrome_c550/c551-like"/>
</dbReference>
<keyword evidence="1" id="KW-0813">Transport</keyword>
<dbReference type="SUPFAM" id="SSF46626">
    <property type="entry name" value="Cytochrome c"/>
    <property type="match status" value="1"/>
</dbReference>
<evidence type="ECO:0000256" key="4">
    <source>
        <dbReference type="ARBA" id="ARBA00022982"/>
    </source>
</evidence>
<gene>
    <name evidence="8" type="ORF">JOD17_003310</name>
</gene>
<comment type="caution">
    <text evidence="8">The sequence shown here is derived from an EMBL/GenBank/DDBJ whole genome shotgun (WGS) entry which is preliminary data.</text>
</comment>
<dbReference type="InterPro" id="IPR009056">
    <property type="entry name" value="Cyt_c-like_dom"/>
</dbReference>
<evidence type="ECO:0000259" key="7">
    <source>
        <dbReference type="PROSITE" id="PS51007"/>
    </source>
</evidence>
<dbReference type="PANTHER" id="PTHR37823:SF4">
    <property type="entry name" value="MENAQUINOL-CYTOCHROME C REDUCTASE CYTOCHROME B_C SUBUNIT"/>
    <property type="match status" value="1"/>
</dbReference>
<evidence type="ECO:0000256" key="2">
    <source>
        <dbReference type="ARBA" id="ARBA00022617"/>
    </source>
</evidence>
<evidence type="ECO:0000256" key="6">
    <source>
        <dbReference type="PROSITE-ProRule" id="PRU00433"/>
    </source>
</evidence>
<dbReference type="PROSITE" id="PS51257">
    <property type="entry name" value="PROKAR_LIPOPROTEIN"/>
    <property type="match status" value="1"/>
</dbReference>
<dbReference type="PANTHER" id="PTHR37823">
    <property type="entry name" value="CYTOCHROME C-553-LIKE"/>
    <property type="match status" value="1"/>
</dbReference>
<protein>
    <submittedName>
        <fullName evidence="8">Mono/diheme cytochrome c family protein</fullName>
    </submittedName>
</protein>
<evidence type="ECO:0000256" key="3">
    <source>
        <dbReference type="ARBA" id="ARBA00022723"/>
    </source>
</evidence>
<keyword evidence="4" id="KW-0249">Electron transport</keyword>
<evidence type="ECO:0000256" key="5">
    <source>
        <dbReference type="ARBA" id="ARBA00023004"/>
    </source>
</evidence>
<evidence type="ECO:0000313" key="9">
    <source>
        <dbReference type="Proteomes" id="UP000741863"/>
    </source>
</evidence>
<evidence type="ECO:0000313" key="8">
    <source>
        <dbReference type="EMBL" id="MBM7634208.1"/>
    </source>
</evidence>
<organism evidence="8 9">
    <name type="scientific">Geomicrobium sediminis</name>
    <dbReference type="NCBI Taxonomy" id="1347788"/>
    <lineage>
        <taxon>Bacteria</taxon>
        <taxon>Bacillati</taxon>
        <taxon>Bacillota</taxon>
        <taxon>Bacilli</taxon>
        <taxon>Bacillales</taxon>
        <taxon>Geomicrobium</taxon>
    </lineage>
</organism>
<keyword evidence="2 6" id="KW-0349">Heme</keyword>
<evidence type="ECO:0000256" key="1">
    <source>
        <dbReference type="ARBA" id="ARBA00022448"/>
    </source>
</evidence>
<dbReference type="Pfam" id="PF13442">
    <property type="entry name" value="Cytochrome_CBB3"/>
    <property type="match status" value="1"/>
</dbReference>
<dbReference type="Proteomes" id="UP000741863">
    <property type="component" value="Unassembled WGS sequence"/>
</dbReference>
<dbReference type="Gene3D" id="1.10.760.10">
    <property type="entry name" value="Cytochrome c-like domain"/>
    <property type="match status" value="1"/>
</dbReference>
<dbReference type="RefSeq" id="WP_204698987.1">
    <property type="nucleotide sequence ID" value="NZ_JAFBEC010000010.1"/>
</dbReference>
<dbReference type="EMBL" id="JAFBEC010000010">
    <property type="protein sequence ID" value="MBM7634208.1"/>
    <property type="molecule type" value="Genomic_DNA"/>
</dbReference>
<sequence>MKKLLMAIAGSALLLTACGGEEEAGESGETVDTAAGEEVYTASCLSCHGDNMEGASGPALEGYTADEVLSAIEEGPGAMPANIVEGEDAQIVAAYVEDES</sequence>
<dbReference type="PROSITE" id="PS51007">
    <property type="entry name" value="CYTC"/>
    <property type="match status" value="1"/>
</dbReference>
<keyword evidence="5 6" id="KW-0408">Iron</keyword>
<keyword evidence="9" id="KW-1185">Reference proteome</keyword>